<dbReference type="KEGG" id="dfs:HGD76_16210"/>
<dbReference type="RefSeq" id="WP_168696395.1">
    <property type="nucleotide sequence ID" value="NZ_CP051206.1"/>
</dbReference>
<organism evidence="1 2">
    <name type="scientific">Dolichospermum flos-aquae CCAP 1403/13F</name>
    <dbReference type="NCBI Taxonomy" id="315271"/>
    <lineage>
        <taxon>Bacteria</taxon>
        <taxon>Bacillati</taxon>
        <taxon>Cyanobacteriota</taxon>
        <taxon>Cyanophyceae</taxon>
        <taxon>Nostocales</taxon>
        <taxon>Aphanizomenonaceae</taxon>
        <taxon>Dolichospermum</taxon>
    </lineage>
</organism>
<evidence type="ECO:0000313" key="1">
    <source>
        <dbReference type="EMBL" id="QJB45482.1"/>
    </source>
</evidence>
<dbReference type="EMBL" id="CP051206">
    <property type="protein sequence ID" value="QJB45482.1"/>
    <property type="molecule type" value="Genomic_DNA"/>
</dbReference>
<evidence type="ECO:0000313" key="2">
    <source>
        <dbReference type="Proteomes" id="UP000502433"/>
    </source>
</evidence>
<reference evidence="1 2" key="1">
    <citation type="submission" date="2020-04" db="EMBL/GenBank/DDBJ databases">
        <title>Genome-Wide Identification of 5-Methylcytosine Sites in Bacterial Genomes By High-Throughput Sequencing of MspJI Restriction Fragments.</title>
        <authorList>
            <person name="Wu V."/>
        </authorList>
    </citation>
    <scope>NUCLEOTIDE SEQUENCE [LARGE SCALE GENOMIC DNA]</scope>
    <source>
        <strain evidence="1 2">CCAP 1403/13f</strain>
    </source>
</reference>
<reference evidence="1 2" key="2">
    <citation type="submission" date="2020-04" db="EMBL/GenBank/DDBJ databases">
        <authorList>
            <person name="Fomenkov A."/>
            <person name="Anton B.P."/>
            <person name="Roberts R.J."/>
        </authorList>
    </citation>
    <scope>NUCLEOTIDE SEQUENCE [LARGE SCALE GENOMIC DNA]</scope>
    <source>
        <strain evidence="1 2">CCAP 1403/13f</strain>
    </source>
</reference>
<proteinExistence type="predicted"/>
<accession>A0A6H2C0Y1</accession>
<name>A0A6H2C0Y1_DOLFA</name>
<gene>
    <name evidence="1" type="ORF">HGD76_16210</name>
</gene>
<protein>
    <submittedName>
        <fullName evidence="1">Uncharacterized protein</fullName>
    </submittedName>
</protein>
<sequence>MSVTYVSQKIKSKTLETTTEVMIENEKLEILTDNQLGIQEIKVINDGEVINNITDGVQLSDYENKIFDAVIQSGIPENLIQLANSLKFQSKVNNADNSSSIQAIVSTIDGKRVLEIALLIENDESRNIEVSFNDSKWNIVVNQDDKNFVKYARILKHKLSATPEKIFSINIEQLLLVSELDKPMTETPMKSIITSCIEYKEFPSYFPDDVDKGKLYRQYIDRKDMWPVERRSFKEEDKNPLFSIRDQTCYSLHGFKQHFQWYPARHNLDYDRDDLRRDYYKLYGYSMPEWVRCSREIINYLSTQRTNFISKLESERNNLLSVFIDNLSQRNSRNHEYNIFSILTIIMILTQTSYFSQEISSGEFKFVRESSKTGELFGDPRDFEITFITEINQEKMLEYYRELFIKLDAVSGTRLFSSIAEQISYFKGILDNSQNLSSSEFYQRIYQQTIKSFQNNPEKIEIILADFYKLTQEPIFASSFTILNTAKTSFINAIKPKSSTTLETTIQINSAFPETITGIFIANDEPNTDTQLNIIVTENSQRIINSQNIANYQNKLFQEFFSEVVDPDQVLDFINTLKLITKQSSNNQYTGTLSSNNESYQINYRLIPTYQNQYTLHLQSAQFNWSNDYQINLDEQTFVNLLNRLDSELVDFIQSLENPETLLKKAITLTPYPESNFYSGYLTTQNQNNKIDYRIDIDPQNHQANFELTTNNHTWNYQLDTSNVNHRNLIKHINPSFALQIEGDEALNALLNNDHIQAILICRHNHTSKDAISIYSEASNSSPELTVLISTSNTDPSLHNILDDSQILRIEKHYLENSYHYKLSFPNYGSNAKQIKLTQKITSSGKIQVQTTETTPVRILDVEGNLQITHHSEQVSSEIKEVEYEGFVEDANFTYHASGQLIITNLPESIIVEHYVKPPIQNILNGLEESFIALNSGDKITFLADNLAKLTIRLY</sequence>
<dbReference type="Proteomes" id="UP000502433">
    <property type="component" value="Chromosome"/>
</dbReference>
<dbReference type="AlphaFoldDB" id="A0A6H2C0Y1"/>